<accession>A0ABW3LDV4</accession>
<keyword evidence="2" id="KW-1185">Reference proteome</keyword>
<comment type="caution">
    <text evidence="1">The sequence shown here is derived from an EMBL/GenBank/DDBJ whole genome shotgun (WGS) entry which is preliminary data.</text>
</comment>
<sequence length="94" mass="11395">MVEIILEVIAYVFSYFVTPQKRLEKNVKVLKNERWFAELEDDFRYNHLIWNNRTVIRYLALNSNVDKLLKDDDDEKAKFKKLLTYEHVKFITAP</sequence>
<organism evidence="1 2">
    <name type="scientific">Metaplanococcus flavidus</name>
    <dbReference type="NCBI Taxonomy" id="569883"/>
    <lineage>
        <taxon>Bacteria</taxon>
        <taxon>Bacillati</taxon>
        <taxon>Bacillota</taxon>
        <taxon>Bacilli</taxon>
        <taxon>Bacillales</taxon>
        <taxon>Caryophanaceae</taxon>
        <taxon>Metaplanococcus</taxon>
    </lineage>
</organism>
<dbReference type="Proteomes" id="UP001597109">
    <property type="component" value="Unassembled WGS sequence"/>
</dbReference>
<gene>
    <name evidence="1" type="ORF">ACFQ1X_12775</name>
</gene>
<dbReference type="EMBL" id="JBHTKI010000020">
    <property type="protein sequence ID" value="MFD1032307.1"/>
    <property type="molecule type" value="Genomic_DNA"/>
</dbReference>
<protein>
    <submittedName>
        <fullName evidence="1">Uncharacterized protein</fullName>
    </submittedName>
</protein>
<evidence type="ECO:0000313" key="2">
    <source>
        <dbReference type="Proteomes" id="UP001597109"/>
    </source>
</evidence>
<dbReference type="RefSeq" id="WP_144840698.1">
    <property type="nucleotide sequence ID" value="NZ_JBHTKI010000020.1"/>
</dbReference>
<name>A0ABW3LDV4_9BACL</name>
<evidence type="ECO:0000313" key="1">
    <source>
        <dbReference type="EMBL" id="MFD1032307.1"/>
    </source>
</evidence>
<reference evidence="2" key="1">
    <citation type="journal article" date="2019" name="Int. J. Syst. Evol. Microbiol.">
        <title>The Global Catalogue of Microorganisms (GCM) 10K type strain sequencing project: providing services to taxonomists for standard genome sequencing and annotation.</title>
        <authorList>
            <consortium name="The Broad Institute Genomics Platform"/>
            <consortium name="The Broad Institute Genome Sequencing Center for Infectious Disease"/>
            <person name="Wu L."/>
            <person name="Ma J."/>
        </authorList>
    </citation>
    <scope>NUCLEOTIDE SEQUENCE [LARGE SCALE GENOMIC DNA]</scope>
    <source>
        <strain evidence="2">CCUG 56756</strain>
    </source>
</reference>
<proteinExistence type="predicted"/>